<dbReference type="InParanoid" id="B9S7X2"/>
<evidence type="ECO:0000256" key="3">
    <source>
        <dbReference type="SAM" id="SignalP"/>
    </source>
</evidence>
<dbReference type="GO" id="GO:0005524">
    <property type="term" value="F:ATP binding"/>
    <property type="evidence" value="ECO:0007669"/>
    <property type="project" value="UniProtKB-KW"/>
</dbReference>
<dbReference type="SUPFAM" id="SSF50249">
    <property type="entry name" value="Nucleic acid-binding proteins"/>
    <property type="match status" value="1"/>
</dbReference>
<sequence>MIIILFLLLLILLPHHQRQQQQPPVPFKETLNWVSRSGLCGELSVNDAGKRVLLCGWVALYRVHGGLTFLNLRDHTVRRIETQSHLMGVVTTLPDEFPDARSIINDLRLQYVVAVEGVVQSRPFESVAAENVQIPNAVRSKLLHQMMQRFYQRGDPSENAGMVLGKNICPVPSAFIRGKMIPDAPCKMEMQ</sequence>
<keyword evidence="6" id="KW-1185">Reference proteome</keyword>
<organism evidence="5 6">
    <name type="scientific">Ricinus communis</name>
    <name type="common">Castor bean</name>
    <dbReference type="NCBI Taxonomy" id="3988"/>
    <lineage>
        <taxon>Eukaryota</taxon>
        <taxon>Viridiplantae</taxon>
        <taxon>Streptophyta</taxon>
        <taxon>Embryophyta</taxon>
        <taxon>Tracheophyta</taxon>
        <taxon>Spermatophyta</taxon>
        <taxon>Magnoliopsida</taxon>
        <taxon>eudicotyledons</taxon>
        <taxon>Gunneridae</taxon>
        <taxon>Pentapetalae</taxon>
        <taxon>rosids</taxon>
        <taxon>fabids</taxon>
        <taxon>Malpighiales</taxon>
        <taxon>Euphorbiaceae</taxon>
        <taxon>Acalyphoideae</taxon>
        <taxon>Acalypheae</taxon>
        <taxon>Ricinus</taxon>
    </lineage>
</organism>
<feature type="chain" id="PRO_5002889102" description="OB domain-containing protein" evidence="3">
    <location>
        <begin position="20"/>
        <end position="191"/>
    </location>
</feature>
<dbReference type="AlphaFoldDB" id="B9S7X2"/>
<dbReference type="EMBL" id="EQ973887">
    <property type="protein sequence ID" value="EEF40288.1"/>
    <property type="molecule type" value="Genomic_DNA"/>
</dbReference>
<dbReference type="GO" id="GO:0004812">
    <property type="term" value="F:aminoacyl-tRNA ligase activity"/>
    <property type="evidence" value="ECO:0007669"/>
    <property type="project" value="UniProtKB-KW"/>
</dbReference>
<dbReference type="GO" id="GO:0006412">
    <property type="term" value="P:translation"/>
    <property type="evidence" value="ECO:0007669"/>
    <property type="project" value="UniProtKB-KW"/>
</dbReference>
<keyword evidence="3" id="KW-0732">Signal</keyword>
<evidence type="ECO:0000259" key="4">
    <source>
        <dbReference type="Pfam" id="PF01336"/>
    </source>
</evidence>
<feature type="domain" description="OB" evidence="4">
    <location>
        <begin position="52"/>
        <end position="132"/>
    </location>
</feature>
<evidence type="ECO:0000313" key="6">
    <source>
        <dbReference type="Proteomes" id="UP000008311"/>
    </source>
</evidence>
<dbReference type="Proteomes" id="UP000008311">
    <property type="component" value="Unassembled WGS sequence"/>
</dbReference>
<dbReference type="PANTHER" id="PTHR22594">
    <property type="entry name" value="ASPARTYL/LYSYL-TRNA SYNTHETASE"/>
    <property type="match status" value="1"/>
</dbReference>
<protein>
    <recommendedName>
        <fullName evidence="4">OB domain-containing protein</fullName>
    </recommendedName>
</protein>
<reference evidence="6" key="1">
    <citation type="journal article" date="2010" name="Nat. Biotechnol.">
        <title>Draft genome sequence of the oilseed species Ricinus communis.</title>
        <authorList>
            <person name="Chan A.P."/>
            <person name="Crabtree J."/>
            <person name="Zhao Q."/>
            <person name="Lorenzi H."/>
            <person name="Orvis J."/>
            <person name="Puiu D."/>
            <person name="Melake-Berhan A."/>
            <person name="Jones K.M."/>
            <person name="Redman J."/>
            <person name="Chen G."/>
            <person name="Cahoon E.B."/>
            <person name="Gedil M."/>
            <person name="Stanke M."/>
            <person name="Haas B.J."/>
            <person name="Wortman J.R."/>
            <person name="Fraser-Liggett C.M."/>
            <person name="Ravel J."/>
            <person name="Rabinowicz P.D."/>
        </authorList>
    </citation>
    <scope>NUCLEOTIDE SEQUENCE [LARGE SCALE GENOMIC DNA]</scope>
    <source>
        <strain evidence="6">cv. Hale</strain>
    </source>
</reference>
<dbReference type="InterPro" id="IPR012340">
    <property type="entry name" value="NA-bd_OB-fold"/>
</dbReference>
<keyword evidence="2" id="KW-0030">Aminoacyl-tRNA synthetase</keyword>
<gene>
    <name evidence="5" type="ORF">RCOM_1382360</name>
</gene>
<dbReference type="eggNOG" id="KOG2411">
    <property type="taxonomic scope" value="Eukaryota"/>
</dbReference>
<keyword evidence="2" id="KW-0436">Ligase</keyword>
<dbReference type="InterPro" id="IPR004365">
    <property type="entry name" value="NA-bd_OB_tRNA"/>
</dbReference>
<accession>B9S7X2</accession>
<evidence type="ECO:0000256" key="2">
    <source>
        <dbReference type="ARBA" id="ARBA00023146"/>
    </source>
</evidence>
<evidence type="ECO:0000313" key="5">
    <source>
        <dbReference type="EMBL" id="EEF40288.1"/>
    </source>
</evidence>
<name>B9S7X2_RICCO</name>
<dbReference type="GO" id="GO:0003676">
    <property type="term" value="F:nucleic acid binding"/>
    <property type="evidence" value="ECO:0007669"/>
    <property type="project" value="InterPro"/>
</dbReference>
<evidence type="ECO:0000256" key="1">
    <source>
        <dbReference type="ARBA" id="ARBA00022917"/>
    </source>
</evidence>
<dbReference type="Pfam" id="PF01336">
    <property type="entry name" value="tRNA_anti-codon"/>
    <property type="match status" value="1"/>
</dbReference>
<dbReference type="Gene3D" id="2.40.50.140">
    <property type="entry name" value="Nucleic acid-binding proteins"/>
    <property type="match status" value="1"/>
</dbReference>
<keyword evidence="1" id="KW-0648">Protein biosynthesis</keyword>
<dbReference type="STRING" id="3988.B9S7X2"/>
<feature type="signal peptide" evidence="3">
    <location>
        <begin position="1"/>
        <end position="19"/>
    </location>
</feature>
<proteinExistence type="predicted"/>
<dbReference type="PANTHER" id="PTHR22594:SF5">
    <property type="entry name" value="ASPARTATE--TRNA LIGASE, MITOCHONDRIAL"/>
    <property type="match status" value="1"/>
</dbReference>